<name>A0AA50H5M1_9HYPH</name>
<dbReference type="Pfam" id="PF20057">
    <property type="entry name" value="DUF6456"/>
    <property type="match status" value="1"/>
</dbReference>
<feature type="domain" description="DUF6456" evidence="2">
    <location>
        <begin position="109"/>
        <end position="243"/>
    </location>
</feature>
<dbReference type="AlphaFoldDB" id="A0AA50H5M1"/>
<feature type="region of interest" description="Disordered" evidence="1">
    <location>
        <begin position="246"/>
        <end position="267"/>
    </location>
</feature>
<organism evidence="3 4">
    <name type="scientific">Shinella sumterensis</name>
    <dbReference type="NCBI Taxonomy" id="1967501"/>
    <lineage>
        <taxon>Bacteria</taxon>
        <taxon>Pseudomonadati</taxon>
        <taxon>Pseudomonadota</taxon>
        <taxon>Alphaproteobacteria</taxon>
        <taxon>Hyphomicrobiales</taxon>
        <taxon>Rhizobiaceae</taxon>
        <taxon>Shinella</taxon>
    </lineage>
</organism>
<reference evidence="3 4" key="1">
    <citation type="submission" date="2023-08" db="EMBL/GenBank/DDBJ databases">
        <title>Pathogen: clinical or host-associated sample.</title>
        <authorList>
            <person name="Hergert J."/>
            <person name="Casey R."/>
            <person name="Wagner J."/>
            <person name="Young E.L."/>
            <person name="Oakeson K.F."/>
        </authorList>
    </citation>
    <scope>NUCLEOTIDE SEQUENCE [LARGE SCALE GENOMIC DNA]</scope>
    <source>
        <strain evidence="3 4">1760953</strain>
    </source>
</reference>
<accession>A0AA50H5M1</accession>
<evidence type="ECO:0000256" key="1">
    <source>
        <dbReference type="SAM" id="MobiDB-lite"/>
    </source>
</evidence>
<keyword evidence="4" id="KW-1185">Reference proteome</keyword>
<gene>
    <name evidence="3" type="ORF">Q9313_09920</name>
</gene>
<dbReference type="Proteomes" id="UP001234585">
    <property type="component" value="Chromosome"/>
</dbReference>
<sequence>MREAAKGKDDAALARLLRFVLAARVATLGDDGSLTDRDGRTMPATPAVLARALRDGLLRQEASRLEATPEARAYLKRRLATAETPFAGQHRDLAGVTVVQDGAREMAVMNRLESPLSGIARLKEKSGEAYLPESAIAAGERLHADFTRGGLQPRMTMSWEPRIASRQKGGAGAARELSDTALAARLRVARAVEAIGPELSGVALDVCCFMKGLETVERERQWPARSAKLMLRAALMALARHYAPPPPAGGPRAHRWGAEGYRPELGR</sequence>
<dbReference type="InterPro" id="IPR045599">
    <property type="entry name" value="DUF6456"/>
</dbReference>
<evidence type="ECO:0000259" key="2">
    <source>
        <dbReference type="Pfam" id="PF20057"/>
    </source>
</evidence>
<evidence type="ECO:0000313" key="3">
    <source>
        <dbReference type="EMBL" id="WLR96062.1"/>
    </source>
</evidence>
<proteinExistence type="predicted"/>
<dbReference type="RefSeq" id="WP_306036536.1">
    <property type="nucleotide sequence ID" value="NZ_CP132302.1"/>
</dbReference>
<dbReference type="EMBL" id="CP132302">
    <property type="protein sequence ID" value="WLR96062.1"/>
    <property type="molecule type" value="Genomic_DNA"/>
</dbReference>
<evidence type="ECO:0000313" key="4">
    <source>
        <dbReference type="Proteomes" id="UP001234585"/>
    </source>
</evidence>
<protein>
    <submittedName>
        <fullName evidence="3">DUF6456 domain-containing protein</fullName>
    </submittedName>
</protein>